<dbReference type="EMBL" id="BPLR01012642">
    <property type="protein sequence ID" value="GIY55442.1"/>
    <property type="molecule type" value="Genomic_DNA"/>
</dbReference>
<evidence type="ECO:0000313" key="3">
    <source>
        <dbReference type="Proteomes" id="UP001054945"/>
    </source>
</evidence>
<reference evidence="2 3" key="1">
    <citation type="submission" date="2021-06" db="EMBL/GenBank/DDBJ databases">
        <title>Caerostris extrusa draft genome.</title>
        <authorList>
            <person name="Kono N."/>
            <person name="Arakawa K."/>
        </authorList>
    </citation>
    <scope>NUCLEOTIDE SEQUENCE [LARGE SCALE GENOMIC DNA]</scope>
</reference>
<comment type="caution">
    <text evidence="2">The sequence shown here is derived from an EMBL/GenBank/DDBJ whole genome shotgun (WGS) entry which is preliminary data.</text>
</comment>
<proteinExistence type="predicted"/>
<feature type="region of interest" description="Disordered" evidence="1">
    <location>
        <begin position="1"/>
        <end position="32"/>
    </location>
</feature>
<name>A0AAV4UCF2_CAEEX</name>
<organism evidence="2 3">
    <name type="scientific">Caerostris extrusa</name>
    <name type="common">Bark spider</name>
    <name type="synonym">Caerostris bankana</name>
    <dbReference type="NCBI Taxonomy" id="172846"/>
    <lineage>
        <taxon>Eukaryota</taxon>
        <taxon>Metazoa</taxon>
        <taxon>Ecdysozoa</taxon>
        <taxon>Arthropoda</taxon>
        <taxon>Chelicerata</taxon>
        <taxon>Arachnida</taxon>
        <taxon>Araneae</taxon>
        <taxon>Araneomorphae</taxon>
        <taxon>Entelegynae</taxon>
        <taxon>Araneoidea</taxon>
        <taxon>Araneidae</taxon>
        <taxon>Caerostris</taxon>
    </lineage>
</organism>
<gene>
    <name evidence="2" type="ORF">CEXT_806431</name>
</gene>
<dbReference type="Proteomes" id="UP001054945">
    <property type="component" value="Unassembled WGS sequence"/>
</dbReference>
<evidence type="ECO:0000256" key="1">
    <source>
        <dbReference type="SAM" id="MobiDB-lite"/>
    </source>
</evidence>
<sequence length="99" mass="11113">MVFFSSVLMDSTDDSRNQSTPQSCPPPFDKTGNITALHTNQKTFRKPPLLFPIPTNVSVTHNRNLRPCYRFQLKTSSLRTPRGMCISKWRIEGWGGGGG</sequence>
<accession>A0AAV4UCF2</accession>
<dbReference type="AlphaFoldDB" id="A0AAV4UCF2"/>
<evidence type="ECO:0000313" key="2">
    <source>
        <dbReference type="EMBL" id="GIY55442.1"/>
    </source>
</evidence>
<protein>
    <submittedName>
        <fullName evidence="2">Uncharacterized protein</fullName>
    </submittedName>
</protein>
<keyword evidence="3" id="KW-1185">Reference proteome</keyword>